<evidence type="ECO:0008006" key="4">
    <source>
        <dbReference type="Google" id="ProtNLM"/>
    </source>
</evidence>
<accession>A0ABX9ZDM6</accession>
<feature type="transmembrane region" description="Helical" evidence="1">
    <location>
        <begin position="37"/>
        <end position="55"/>
    </location>
</feature>
<protein>
    <recommendedName>
        <fullName evidence="4">PEP-CTERM protein-sorting domain-containing protein</fullName>
    </recommendedName>
</protein>
<dbReference type="EMBL" id="RWGW01000011">
    <property type="protein sequence ID" value="RSK31947.1"/>
    <property type="molecule type" value="Genomic_DNA"/>
</dbReference>
<proteinExistence type="predicted"/>
<evidence type="ECO:0000256" key="1">
    <source>
        <dbReference type="SAM" id="Phobius"/>
    </source>
</evidence>
<reference evidence="2 3" key="1">
    <citation type="submission" date="2018-12" db="EMBL/GenBank/DDBJ databases">
        <title>Comparitive functional genomics of dry heat resistant strains isolated from the viking spacecraft.</title>
        <authorList>
            <person name="Seuylemezian A."/>
            <person name="Vaishampayan P."/>
        </authorList>
    </citation>
    <scope>NUCLEOTIDE SEQUENCE [LARGE SCALE GENOMIC DNA]</scope>
    <source>
        <strain evidence="2 3">M6-11</strain>
    </source>
</reference>
<name>A0ABX9ZDM6_9BACL</name>
<sequence length="66" mass="7552">MLRLFYERNQVAICLVLAVLLASGGVYNYMNGMRAEVWLNAGLSAVALMFAFIGIRRKRKERQKTE</sequence>
<keyword evidence="1" id="KW-1133">Transmembrane helix</keyword>
<feature type="transmembrane region" description="Helical" evidence="1">
    <location>
        <begin position="12"/>
        <end position="31"/>
    </location>
</feature>
<organism evidence="2 3">
    <name type="scientific">Bhargavaea beijingensis</name>
    <dbReference type="NCBI Taxonomy" id="426756"/>
    <lineage>
        <taxon>Bacteria</taxon>
        <taxon>Bacillati</taxon>
        <taxon>Bacillota</taxon>
        <taxon>Bacilli</taxon>
        <taxon>Bacillales</taxon>
        <taxon>Caryophanaceae</taxon>
        <taxon>Bhargavaea</taxon>
    </lineage>
</organism>
<keyword evidence="1" id="KW-0472">Membrane</keyword>
<evidence type="ECO:0000313" key="2">
    <source>
        <dbReference type="EMBL" id="RSK31947.1"/>
    </source>
</evidence>
<keyword evidence="3" id="KW-1185">Reference proteome</keyword>
<dbReference type="RefSeq" id="WP_125903981.1">
    <property type="nucleotide sequence ID" value="NZ_RWGW01000011.1"/>
</dbReference>
<keyword evidence="1" id="KW-0812">Transmembrane</keyword>
<comment type="caution">
    <text evidence="2">The sequence shown here is derived from an EMBL/GenBank/DDBJ whole genome shotgun (WGS) entry which is preliminary data.</text>
</comment>
<evidence type="ECO:0000313" key="3">
    <source>
        <dbReference type="Proteomes" id="UP000272481"/>
    </source>
</evidence>
<dbReference type="Proteomes" id="UP000272481">
    <property type="component" value="Unassembled WGS sequence"/>
</dbReference>
<gene>
    <name evidence="2" type="ORF">EJA12_08160</name>
</gene>